<dbReference type="PANTHER" id="PTHR11360">
    <property type="entry name" value="MONOCARBOXYLATE TRANSPORTER"/>
    <property type="match status" value="1"/>
</dbReference>
<comment type="subcellular location">
    <subcellularLocation>
        <location evidence="1">Membrane</location>
        <topology evidence="1">Multi-pass membrane protein</topology>
    </subcellularLocation>
</comment>
<feature type="transmembrane region" description="Helical" evidence="3">
    <location>
        <begin position="388"/>
        <end position="413"/>
    </location>
</feature>
<dbReference type="GO" id="GO:0022857">
    <property type="term" value="F:transmembrane transporter activity"/>
    <property type="evidence" value="ECO:0007669"/>
    <property type="project" value="InterPro"/>
</dbReference>
<feature type="transmembrane region" description="Helical" evidence="3">
    <location>
        <begin position="183"/>
        <end position="203"/>
    </location>
</feature>
<protein>
    <submittedName>
        <fullName evidence="4">MFS general substrate transporter</fullName>
    </submittedName>
</protein>
<feature type="transmembrane region" description="Helical" evidence="3">
    <location>
        <begin position="287"/>
        <end position="305"/>
    </location>
</feature>
<dbReference type="RefSeq" id="XP_041153888.1">
    <property type="nucleotide sequence ID" value="XM_041307631.1"/>
</dbReference>
<feature type="transmembrane region" description="Helical" evidence="3">
    <location>
        <begin position="215"/>
        <end position="235"/>
    </location>
</feature>
<dbReference type="Gene3D" id="1.20.1250.20">
    <property type="entry name" value="MFS general substrate transporter like domains"/>
    <property type="match status" value="2"/>
</dbReference>
<dbReference type="InterPro" id="IPR036259">
    <property type="entry name" value="MFS_trans_sf"/>
</dbReference>
<dbReference type="EMBL" id="JABBWE010000092">
    <property type="protein sequence ID" value="KAG1786447.1"/>
    <property type="molecule type" value="Genomic_DNA"/>
</dbReference>
<name>A0A9P7DAR2_9AGAM</name>
<feature type="transmembrane region" description="Helical" evidence="3">
    <location>
        <begin position="147"/>
        <end position="171"/>
    </location>
</feature>
<evidence type="ECO:0000256" key="1">
    <source>
        <dbReference type="ARBA" id="ARBA00004141"/>
    </source>
</evidence>
<dbReference type="InterPro" id="IPR011701">
    <property type="entry name" value="MFS"/>
</dbReference>
<proteinExistence type="inferred from homology"/>
<keyword evidence="3" id="KW-1133">Transmembrane helix</keyword>
<evidence type="ECO:0000256" key="3">
    <source>
        <dbReference type="SAM" id="Phobius"/>
    </source>
</evidence>
<keyword evidence="5" id="KW-1185">Reference proteome</keyword>
<dbReference type="OrthoDB" id="6499973at2759"/>
<comment type="caution">
    <text evidence="4">The sequence shown here is derived from an EMBL/GenBank/DDBJ whole genome shotgun (WGS) entry which is preliminary data.</text>
</comment>
<feature type="transmembrane region" description="Helical" evidence="3">
    <location>
        <begin position="317"/>
        <end position="344"/>
    </location>
</feature>
<keyword evidence="3" id="KW-0812">Transmembrane</keyword>
<dbReference type="GO" id="GO:0016020">
    <property type="term" value="C:membrane"/>
    <property type="evidence" value="ECO:0007669"/>
    <property type="project" value="UniProtKB-SubCell"/>
</dbReference>
<evidence type="ECO:0000313" key="5">
    <source>
        <dbReference type="Proteomes" id="UP000719766"/>
    </source>
</evidence>
<gene>
    <name evidence="4" type="ORF">HD556DRAFT_1449690</name>
</gene>
<dbReference type="SUPFAM" id="SSF103473">
    <property type="entry name" value="MFS general substrate transporter"/>
    <property type="match status" value="1"/>
</dbReference>
<dbReference type="Pfam" id="PF07690">
    <property type="entry name" value="MFS_1"/>
    <property type="match status" value="1"/>
</dbReference>
<keyword evidence="3" id="KW-0472">Membrane</keyword>
<reference evidence="4" key="1">
    <citation type="journal article" date="2020" name="New Phytol.">
        <title>Comparative genomics reveals dynamic genome evolution in host specialist ectomycorrhizal fungi.</title>
        <authorList>
            <person name="Lofgren L.A."/>
            <person name="Nguyen N.H."/>
            <person name="Vilgalys R."/>
            <person name="Ruytinx J."/>
            <person name="Liao H.L."/>
            <person name="Branco S."/>
            <person name="Kuo A."/>
            <person name="LaButti K."/>
            <person name="Lipzen A."/>
            <person name="Andreopoulos W."/>
            <person name="Pangilinan J."/>
            <person name="Riley R."/>
            <person name="Hundley H."/>
            <person name="Na H."/>
            <person name="Barry K."/>
            <person name="Grigoriev I.V."/>
            <person name="Stajich J.E."/>
            <person name="Kennedy P.G."/>
        </authorList>
    </citation>
    <scope>NUCLEOTIDE SEQUENCE</scope>
    <source>
        <strain evidence="4">S12</strain>
    </source>
</reference>
<organism evidence="4 5">
    <name type="scientific">Suillus plorans</name>
    <dbReference type="NCBI Taxonomy" id="116603"/>
    <lineage>
        <taxon>Eukaryota</taxon>
        <taxon>Fungi</taxon>
        <taxon>Dikarya</taxon>
        <taxon>Basidiomycota</taxon>
        <taxon>Agaricomycotina</taxon>
        <taxon>Agaricomycetes</taxon>
        <taxon>Agaricomycetidae</taxon>
        <taxon>Boletales</taxon>
        <taxon>Suillineae</taxon>
        <taxon>Suillaceae</taxon>
        <taxon>Suillus</taxon>
    </lineage>
</organism>
<feature type="transmembrane region" description="Helical" evidence="3">
    <location>
        <begin position="255"/>
        <end position="275"/>
    </location>
</feature>
<feature type="transmembrane region" description="Helical" evidence="3">
    <location>
        <begin position="356"/>
        <end position="376"/>
    </location>
</feature>
<dbReference type="PANTHER" id="PTHR11360:SF252">
    <property type="entry name" value="MAJOR FACILITATOR SUPERFAMILY (MFS) PROFILE DOMAIN-CONTAINING PROTEIN-RELATED"/>
    <property type="match status" value="1"/>
</dbReference>
<dbReference type="InterPro" id="IPR050327">
    <property type="entry name" value="Proton-linked_MCT"/>
</dbReference>
<feature type="transmembrane region" description="Helical" evidence="3">
    <location>
        <begin position="419"/>
        <end position="439"/>
    </location>
</feature>
<feature type="transmembrane region" description="Helical" evidence="3">
    <location>
        <begin position="120"/>
        <end position="141"/>
    </location>
</feature>
<evidence type="ECO:0000256" key="2">
    <source>
        <dbReference type="ARBA" id="ARBA00006727"/>
    </source>
</evidence>
<comment type="similarity">
    <text evidence="2">Belongs to the major facilitator superfamily. Monocarboxylate porter (TC 2.A.1.13) family.</text>
</comment>
<dbReference type="AlphaFoldDB" id="A0A9P7DAR2"/>
<feature type="transmembrane region" description="Helical" evidence="3">
    <location>
        <begin position="91"/>
        <end position="113"/>
    </location>
</feature>
<sequence length="447" mass="48596">MAVETKPQMLVAEPRAAQEHKGGSEELGVEYPVTNDSDLPSLLQEFPEGGLAAWSTAFGAFLIMFCTWGYTASFGVYEDFYTRYYLTNETSFAISSIGSLTGFLGGAGGIISGSLYDRGYFYHLVITGSLLQSFSLFMLSLAKPHQYFQIILTQGLGSGIAVGLLYVPGLAVISHYFRQKRTLVMTFVILGSSFGSLVHPIMLNNLLNGHLGFANGVRASAGLTSMLLLIACLCVRTRLDPPTTPVNYIATARKCFRYVPFLFAISGVFIFKIGFNYPAYFLQLDSIKHGINITFSFYTLVILNASSCAGRITSGYIAAFTGVLNLTVIAAISCGSVILGMMGLRTLASVVILDVFYGYFSGVYTAMEGPLVATLARNPSELGGWMGIYFFFDAFGNLLGPPISGVLLTSQYIWWKPALFAGIASLTGAAMYAFMWLVYTRLQKNES</sequence>
<dbReference type="GeneID" id="64601395"/>
<dbReference type="Proteomes" id="UP000719766">
    <property type="component" value="Unassembled WGS sequence"/>
</dbReference>
<accession>A0A9P7DAR2</accession>
<evidence type="ECO:0000313" key="4">
    <source>
        <dbReference type="EMBL" id="KAG1786447.1"/>
    </source>
</evidence>
<feature type="transmembrane region" description="Helical" evidence="3">
    <location>
        <begin position="51"/>
        <end position="71"/>
    </location>
</feature>